<feature type="transmembrane region" description="Helical" evidence="1">
    <location>
        <begin position="169"/>
        <end position="198"/>
    </location>
</feature>
<feature type="transmembrane region" description="Helical" evidence="1">
    <location>
        <begin position="53"/>
        <end position="72"/>
    </location>
</feature>
<dbReference type="InterPro" id="IPR010645">
    <property type="entry name" value="MFS_4"/>
</dbReference>
<dbReference type="HOGENOM" id="CLU_001265_7_2_0"/>
<feature type="transmembrane region" description="Helical" evidence="1">
    <location>
        <begin position="219"/>
        <end position="240"/>
    </location>
</feature>
<dbReference type="GO" id="GO:0005886">
    <property type="term" value="C:plasma membrane"/>
    <property type="evidence" value="ECO:0007669"/>
    <property type="project" value="TreeGrafter"/>
</dbReference>
<dbReference type="PANTHER" id="PTHR23537">
    <property type="match status" value="1"/>
</dbReference>
<dbReference type="AlphaFoldDB" id="E6W5N3"/>
<feature type="transmembrane region" description="Helical" evidence="1">
    <location>
        <begin position="280"/>
        <end position="298"/>
    </location>
</feature>
<dbReference type="Gene3D" id="1.20.1250.20">
    <property type="entry name" value="MFS general substrate transporter like domains"/>
    <property type="match status" value="2"/>
</dbReference>
<name>E6W5N3_DESIS</name>
<reference evidence="2 3" key="1">
    <citation type="submission" date="2010-12" db="EMBL/GenBank/DDBJ databases">
        <title>Complete sequence of Desulfurispirillum indicum S5.</title>
        <authorList>
            <consortium name="US DOE Joint Genome Institute"/>
            <person name="Lucas S."/>
            <person name="Copeland A."/>
            <person name="Lapidus A."/>
            <person name="Cheng J.-F."/>
            <person name="Goodwin L."/>
            <person name="Pitluck S."/>
            <person name="Chertkov O."/>
            <person name="Held B."/>
            <person name="Detter J.C."/>
            <person name="Han C."/>
            <person name="Tapia R."/>
            <person name="Land M."/>
            <person name="Hauser L."/>
            <person name="Kyrpides N."/>
            <person name="Ivanova N."/>
            <person name="Mikhailova N."/>
            <person name="Haggblom M."/>
            <person name="Rauschenbach I."/>
            <person name="Bini E."/>
            <person name="Woyke T."/>
        </authorList>
    </citation>
    <scope>NUCLEOTIDE SEQUENCE [LARGE SCALE GENOMIC DNA]</scope>
    <source>
        <strain evidence="3">ATCC BAA-1389 / DSM 22839 / S5</strain>
    </source>
</reference>
<feature type="transmembrane region" description="Helical" evidence="1">
    <location>
        <begin position="336"/>
        <end position="358"/>
    </location>
</feature>
<evidence type="ECO:0000313" key="3">
    <source>
        <dbReference type="Proteomes" id="UP000002572"/>
    </source>
</evidence>
<dbReference type="FunCoup" id="E6W5N3">
    <property type="interactions" value="37"/>
</dbReference>
<gene>
    <name evidence="2" type="ordered locus">Selin_1329</name>
</gene>
<feature type="transmembrane region" description="Helical" evidence="1">
    <location>
        <begin position="139"/>
        <end position="157"/>
    </location>
</feature>
<feature type="transmembrane region" description="Helical" evidence="1">
    <location>
        <begin position="364"/>
        <end position="383"/>
    </location>
</feature>
<evidence type="ECO:0000256" key="1">
    <source>
        <dbReference type="SAM" id="Phobius"/>
    </source>
</evidence>
<keyword evidence="1" id="KW-0472">Membrane</keyword>
<feature type="transmembrane region" description="Helical" evidence="1">
    <location>
        <begin position="103"/>
        <end position="127"/>
    </location>
</feature>
<dbReference type="SUPFAM" id="SSF103473">
    <property type="entry name" value="MFS general substrate transporter"/>
    <property type="match status" value="1"/>
</dbReference>
<sequence length="389" mass="40639">MAPLTSFYNSALWVILGGIASLSLAIGVGRFAFTPILPIMQEAVGFGTDFAGMLASANYAGYLVGAIAFGYVSPARRLLCFRISLLLCVLLTGLMGVSDTHGIWFVLRAITGLASAGVFVLGSVLVLDRLNTMGYTNAGGQIFGGVGVGIVLTGLAVPALDLLLGWQGAWIGTAFLSLVPLLLAWVFVQPQALSAVPVTKTLSRSYRLTAGGAPMMRLWAAYFCEGFGYIISATFLVAILQQKTGSAFVSQSAWVLVGTAAAVSTLFWPRFGARFGFVKTLIVAHGVQAVGIILPVFFSHAWAAYVGALCFGGTFMGIVGMSLIYGRTLASGGQVVGWLTGLFSLGQIIAPVIAGFMAASRGNFDGPLIMAALVVAAGTILLWPDRNRA</sequence>
<feature type="transmembrane region" description="Helical" evidence="1">
    <location>
        <begin position="246"/>
        <end position="268"/>
    </location>
</feature>
<dbReference type="EMBL" id="CP002432">
    <property type="protein sequence ID" value="ADU66064.1"/>
    <property type="molecule type" value="Genomic_DNA"/>
</dbReference>
<feature type="transmembrane region" description="Helical" evidence="1">
    <location>
        <begin position="304"/>
        <end position="324"/>
    </location>
</feature>
<dbReference type="PANTHER" id="PTHR23537:SF1">
    <property type="entry name" value="SUGAR TRANSPORTER"/>
    <property type="match status" value="1"/>
</dbReference>
<feature type="transmembrane region" description="Helical" evidence="1">
    <location>
        <begin position="12"/>
        <end position="33"/>
    </location>
</feature>
<dbReference type="InterPro" id="IPR036259">
    <property type="entry name" value="MFS_trans_sf"/>
</dbReference>
<evidence type="ECO:0000313" key="2">
    <source>
        <dbReference type="EMBL" id="ADU66064.1"/>
    </source>
</evidence>
<dbReference type="Pfam" id="PF06779">
    <property type="entry name" value="MFS_4"/>
    <property type="match status" value="1"/>
</dbReference>
<protein>
    <submittedName>
        <fullName evidence="2">MFS general substrate transporter</fullName>
    </submittedName>
</protein>
<dbReference type="InParanoid" id="E6W5N3"/>
<dbReference type="Proteomes" id="UP000002572">
    <property type="component" value="Chromosome"/>
</dbReference>
<dbReference type="OrthoDB" id="9797953at2"/>
<dbReference type="eggNOG" id="COG2814">
    <property type="taxonomic scope" value="Bacteria"/>
</dbReference>
<keyword evidence="1" id="KW-1133">Transmembrane helix</keyword>
<accession>E6W5N3</accession>
<dbReference type="RefSeq" id="WP_013505945.1">
    <property type="nucleotide sequence ID" value="NC_014836.1"/>
</dbReference>
<dbReference type="STRING" id="653733.Selin_1329"/>
<keyword evidence="1" id="KW-0812">Transmembrane</keyword>
<keyword evidence="3" id="KW-1185">Reference proteome</keyword>
<organism evidence="2 3">
    <name type="scientific">Desulfurispirillum indicum (strain ATCC BAA-1389 / DSM 22839 / S5)</name>
    <dbReference type="NCBI Taxonomy" id="653733"/>
    <lineage>
        <taxon>Bacteria</taxon>
        <taxon>Pseudomonadati</taxon>
        <taxon>Chrysiogenota</taxon>
        <taxon>Chrysiogenia</taxon>
        <taxon>Chrysiogenales</taxon>
        <taxon>Chrysiogenaceae</taxon>
        <taxon>Desulfurispirillum</taxon>
    </lineage>
</organism>
<dbReference type="KEGG" id="din:Selin_1329"/>
<proteinExistence type="predicted"/>
<feature type="transmembrane region" description="Helical" evidence="1">
    <location>
        <begin position="79"/>
        <end position="97"/>
    </location>
</feature>